<keyword evidence="2" id="KW-1185">Reference proteome</keyword>
<gene>
    <name evidence="1" type="ORF">CCACVL1_25542</name>
</gene>
<proteinExistence type="predicted"/>
<dbReference type="Proteomes" id="UP000188268">
    <property type="component" value="Unassembled WGS sequence"/>
</dbReference>
<dbReference type="EMBL" id="AWWV01014241">
    <property type="protein sequence ID" value="OMO58194.1"/>
    <property type="molecule type" value="Genomic_DNA"/>
</dbReference>
<protein>
    <submittedName>
        <fullName evidence="1">Uncharacterized protein</fullName>
    </submittedName>
</protein>
<evidence type="ECO:0000313" key="2">
    <source>
        <dbReference type="Proteomes" id="UP000188268"/>
    </source>
</evidence>
<organism evidence="1 2">
    <name type="scientific">Corchorus capsularis</name>
    <name type="common">Jute</name>
    <dbReference type="NCBI Taxonomy" id="210143"/>
    <lineage>
        <taxon>Eukaryota</taxon>
        <taxon>Viridiplantae</taxon>
        <taxon>Streptophyta</taxon>
        <taxon>Embryophyta</taxon>
        <taxon>Tracheophyta</taxon>
        <taxon>Spermatophyta</taxon>
        <taxon>Magnoliopsida</taxon>
        <taxon>eudicotyledons</taxon>
        <taxon>Gunneridae</taxon>
        <taxon>Pentapetalae</taxon>
        <taxon>rosids</taxon>
        <taxon>malvids</taxon>
        <taxon>Malvales</taxon>
        <taxon>Malvaceae</taxon>
        <taxon>Grewioideae</taxon>
        <taxon>Apeibeae</taxon>
        <taxon>Corchorus</taxon>
    </lineage>
</organism>
<name>A0A1R3GJB2_COCAP</name>
<dbReference type="Gramene" id="OMO58194">
    <property type="protein sequence ID" value="OMO58194"/>
    <property type="gene ID" value="CCACVL1_25542"/>
</dbReference>
<evidence type="ECO:0000313" key="1">
    <source>
        <dbReference type="EMBL" id="OMO58194.1"/>
    </source>
</evidence>
<accession>A0A1R3GJB2</accession>
<dbReference type="AlphaFoldDB" id="A0A1R3GJB2"/>
<comment type="caution">
    <text evidence="1">The sequence shown here is derived from an EMBL/GenBank/DDBJ whole genome shotgun (WGS) entry which is preliminary data.</text>
</comment>
<reference evidence="1 2" key="1">
    <citation type="submission" date="2013-09" db="EMBL/GenBank/DDBJ databases">
        <title>Corchorus capsularis genome sequencing.</title>
        <authorList>
            <person name="Alam M."/>
            <person name="Haque M.S."/>
            <person name="Islam M.S."/>
            <person name="Emdad E.M."/>
            <person name="Islam M.M."/>
            <person name="Ahmed B."/>
            <person name="Halim A."/>
            <person name="Hossen Q.M.M."/>
            <person name="Hossain M.Z."/>
            <person name="Ahmed R."/>
            <person name="Khan M.M."/>
            <person name="Islam R."/>
            <person name="Rashid M.M."/>
            <person name="Khan S.A."/>
            <person name="Rahman M.S."/>
            <person name="Alam M."/>
        </authorList>
    </citation>
    <scope>NUCLEOTIDE SEQUENCE [LARGE SCALE GENOMIC DNA]</scope>
    <source>
        <strain evidence="2">cv. CVL-1</strain>
        <tissue evidence="1">Whole seedling</tissue>
    </source>
</reference>
<feature type="non-terminal residue" evidence="1">
    <location>
        <position position="1"/>
    </location>
</feature>
<sequence>VECNKAPHSSQLKHLLLQH</sequence>